<keyword evidence="6" id="KW-1185">Reference proteome</keyword>
<keyword evidence="5" id="KW-0670">Pyruvate</keyword>
<dbReference type="InterPro" id="IPR011711">
    <property type="entry name" value="GntR_C"/>
</dbReference>
<evidence type="ECO:0000256" key="3">
    <source>
        <dbReference type="ARBA" id="ARBA00023163"/>
    </source>
</evidence>
<dbReference type="PANTHER" id="PTHR43537:SF44">
    <property type="entry name" value="GNTR FAMILY REGULATORY PROTEIN"/>
    <property type="match status" value="1"/>
</dbReference>
<dbReference type="SMART" id="SM00895">
    <property type="entry name" value="FCD"/>
    <property type="match status" value="1"/>
</dbReference>
<dbReference type="AlphaFoldDB" id="A0A1K2HW92"/>
<gene>
    <name evidence="5" type="ORF">SAMN02983003_1529</name>
</gene>
<dbReference type="PRINTS" id="PR00035">
    <property type="entry name" value="HTHGNTR"/>
</dbReference>
<evidence type="ECO:0000313" key="5">
    <source>
        <dbReference type="EMBL" id="SFZ83231.1"/>
    </source>
</evidence>
<evidence type="ECO:0000259" key="4">
    <source>
        <dbReference type="PROSITE" id="PS50949"/>
    </source>
</evidence>
<proteinExistence type="predicted"/>
<feature type="domain" description="HTH gntR-type" evidence="4">
    <location>
        <begin position="15"/>
        <end position="82"/>
    </location>
</feature>
<dbReference type="InterPro" id="IPR036390">
    <property type="entry name" value="WH_DNA-bd_sf"/>
</dbReference>
<dbReference type="Gene3D" id="1.10.10.10">
    <property type="entry name" value="Winged helix-like DNA-binding domain superfamily/Winged helix DNA-binding domain"/>
    <property type="match status" value="1"/>
</dbReference>
<dbReference type="Proteomes" id="UP000183447">
    <property type="component" value="Unassembled WGS sequence"/>
</dbReference>
<dbReference type="PROSITE" id="PS50949">
    <property type="entry name" value="HTH_GNTR"/>
    <property type="match status" value="1"/>
</dbReference>
<dbReference type="GO" id="GO:0003677">
    <property type="term" value="F:DNA binding"/>
    <property type="evidence" value="ECO:0007669"/>
    <property type="project" value="UniProtKB-KW"/>
</dbReference>
<reference evidence="5 6" key="1">
    <citation type="submission" date="2016-11" db="EMBL/GenBank/DDBJ databases">
        <authorList>
            <person name="Jaros S."/>
            <person name="Januszkiewicz K."/>
            <person name="Wedrychowicz H."/>
        </authorList>
    </citation>
    <scope>NUCLEOTIDE SEQUENCE [LARGE SCALE GENOMIC DNA]</scope>
    <source>
        <strain evidence="5 6">ATCC 23634</strain>
    </source>
</reference>
<dbReference type="InterPro" id="IPR000524">
    <property type="entry name" value="Tscrpt_reg_HTH_GntR"/>
</dbReference>
<dbReference type="SUPFAM" id="SSF48008">
    <property type="entry name" value="GntR ligand-binding domain-like"/>
    <property type="match status" value="1"/>
</dbReference>
<dbReference type="GO" id="GO:0003700">
    <property type="term" value="F:DNA-binding transcription factor activity"/>
    <property type="evidence" value="ECO:0007669"/>
    <property type="project" value="InterPro"/>
</dbReference>
<keyword evidence="3" id="KW-0804">Transcription</keyword>
<dbReference type="Gene3D" id="1.20.120.530">
    <property type="entry name" value="GntR ligand-binding domain-like"/>
    <property type="match status" value="1"/>
</dbReference>
<evidence type="ECO:0000256" key="2">
    <source>
        <dbReference type="ARBA" id="ARBA00023125"/>
    </source>
</evidence>
<evidence type="ECO:0000313" key="6">
    <source>
        <dbReference type="Proteomes" id="UP000183447"/>
    </source>
</evidence>
<evidence type="ECO:0000256" key="1">
    <source>
        <dbReference type="ARBA" id="ARBA00023015"/>
    </source>
</evidence>
<dbReference type="InterPro" id="IPR008920">
    <property type="entry name" value="TF_FadR/GntR_C"/>
</dbReference>
<dbReference type="PANTHER" id="PTHR43537">
    <property type="entry name" value="TRANSCRIPTIONAL REGULATOR, GNTR FAMILY"/>
    <property type="match status" value="1"/>
</dbReference>
<dbReference type="Pfam" id="PF07729">
    <property type="entry name" value="FCD"/>
    <property type="match status" value="1"/>
</dbReference>
<dbReference type="SMART" id="SM00345">
    <property type="entry name" value="HTH_GNTR"/>
    <property type="match status" value="1"/>
</dbReference>
<accession>A0A1K2HW92</accession>
<dbReference type="STRING" id="665118.SAMN02983003_1529"/>
<keyword evidence="1" id="KW-0805">Transcription regulation</keyword>
<sequence>MTNDTSDATRPGASGTAAASVADALSAMILDELRPGERLPAEADLAQRFSVSRLTVREAVKMLAGRGMLDLGRGRRAVVRQPDGSAFTDFLTALLRNDPRGLFDLIELRIGLEVQSATLAARRCSRAGIVALEGALRGMREIHEAERDGLDPAEAERRFNAYDLGFHEALAAAGGNRVLSYLFEAMAQPLLHSFHLSRRGQDVRGHSPADVIAAHEAVLQAVREGNPRAAAEAMRAHLEETEQDIRTALEARLPVQRPRSEAGEA</sequence>
<dbReference type="InterPro" id="IPR036388">
    <property type="entry name" value="WH-like_DNA-bd_sf"/>
</dbReference>
<organism evidence="5 6">
    <name type="scientific">Devosia enhydra</name>
    <dbReference type="NCBI Taxonomy" id="665118"/>
    <lineage>
        <taxon>Bacteria</taxon>
        <taxon>Pseudomonadati</taxon>
        <taxon>Pseudomonadota</taxon>
        <taxon>Alphaproteobacteria</taxon>
        <taxon>Hyphomicrobiales</taxon>
        <taxon>Devosiaceae</taxon>
        <taxon>Devosia</taxon>
    </lineage>
</organism>
<name>A0A1K2HW92_9HYPH</name>
<dbReference type="SUPFAM" id="SSF46785">
    <property type="entry name" value="Winged helix' DNA-binding domain"/>
    <property type="match status" value="1"/>
</dbReference>
<protein>
    <submittedName>
        <fullName evidence="5">GntR family transcriptional regulator, transcriptional repressor for pyruvate dehydrogenase complex</fullName>
    </submittedName>
</protein>
<dbReference type="RefSeq" id="WP_177282420.1">
    <property type="nucleotide sequence ID" value="NZ_FPKU01000001.1"/>
</dbReference>
<dbReference type="EMBL" id="FPKU01000001">
    <property type="protein sequence ID" value="SFZ83231.1"/>
    <property type="molecule type" value="Genomic_DNA"/>
</dbReference>
<dbReference type="Pfam" id="PF00392">
    <property type="entry name" value="GntR"/>
    <property type="match status" value="1"/>
</dbReference>
<keyword evidence="2" id="KW-0238">DNA-binding</keyword>
<dbReference type="CDD" id="cd07377">
    <property type="entry name" value="WHTH_GntR"/>
    <property type="match status" value="1"/>
</dbReference>